<evidence type="ECO:0000256" key="5">
    <source>
        <dbReference type="ARBA" id="ARBA00023136"/>
    </source>
</evidence>
<accession>A0ABY3PSX2</accession>
<name>A0ABY3PSX2_9CYAN</name>
<keyword evidence="3" id="KW-0812">Transmembrane</keyword>
<dbReference type="PROSITE" id="PS01270">
    <property type="entry name" value="BAND_7"/>
    <property type="match status" value="1"/>
</dbReference>
<feature type="domain" description="Band 7" evidence="7">
    <location>
        <begin position="18"/>
        <end position="176"/>
    </location>
</feature>
<organism evidence="8 9">
    <name type="scientific">Gloeobacter morelensis MG652769</name>
    <dbReference type="NCBI Taxonomy" id="2781736"/>
    <lineage>
        <taxon>Bacteria</taxon>
        <taxon>Bacillati</taxon>
        <taxon>Cyanobacteriota</taxon>
        <taxon>Cyanophyceae</taxon>
        <taxon>Gloeobacterales</taxon>
        <taxon>Gloeobacteraceae</taxon>
        <taxon>Gloeobacter</taxon>
        <taxon>Gloeobacter morelensis</taxon>
    </lineage>
</organism>
<dbReference type="InterPro" id="IPR001972">
    <property type="entry name" value="Stomatin_HflK_fam"/>
</dbReference>
<dbReference type="Proteomes" id="UP001054846">
    <property type="component" value="Chromosome"/>
</dbReference>
<keyword evidence="5" id="KW-0472">Membrane</keyword>
<dbReference type="PANTHER" id="PTHR43327">
    <property type="entry name" value="STOMATIN-LIKE PROTEIN 2, MITOCHONDRIAL"/>
    <property type="match status" value="1"/>
</dbReference>
<reference evidence="8 9" key="1">
    <citation type="journal article" date="2021" name="Genome Biol. Evol.">
        <title>Complete Genome Sequencing of a Novel Gloeobacter Species from a Waterfall Cave in Mexico.</title>
        <authorList>
            <person name="Saw J.H."/>
            <person name="Cardona T."/>
            <person name="Montejano G."/>
        </authorList>
    </citation>
    <scope>NUCLEOTIDE SEQUENCE [LARGE SCALE GENOMIC DNA]</scope>
    <source>
        <strain evidence="8">MG652769</strain>
    </source>
</reference>
<evidence type="ECO:0000256" key="6">
    <source>
        <dbReference type="SAM" id="MobiDB-lite"/>
    </source>
</evidence>
<evidence type="ECO:0000256" key="2">
    <source>
        <dbReference type="ARBA" id="ARBA00008164"/>
    </source>
</evidence>
<evidence type="ECO:0000256" key="1">
    <source>
        <dbReference type="ARBA" id="ARBA00004167"/>
    </source>
</evidence>
<dbReference type="InterPro" id="IPR050710">
    <property type="entry name" value="Band7/mec-2_domain"/>
</dbReference>
<dbReference type="PRINTS" id="PR00721">
    <property type="entry name" value="STOMATIN"/>
</dbReference>
<evidence type="ECO:0000256" key="3">
    <source>
        <dbReference type="ARBA" id="ARBA00022692"/>
    </source>
</evidence>
<dbReference type="PANTHER" id="PTHR43327:SF10">
    <property type="entry name" value="STOMATIN-LIKE PROTEIN 2, MITOCHONDRIAL"/>
    <property type="match status" value="1"/>
</dbReference>
<dbReference type="SMART" id="SM00244">
    <property type="entry name" value="PHB"/>
    <property type="match status" value="1"/>
</dbReference>
<evidence type="ECO:0000313" key="8">
    <source>
        <dbReference type="EMBL" id="UFP96592.1"/>
    </source>
</evidence>
<evidence type="ECO:0000313" key="9">
    <source>
        <dbReference type="Proteomes" id="UP001054846"/>
    </source>
</evidence>
<keyword evidence="4" id="KW-1133">Transmembrane helix</keyword>
<comment type="similarity">
    <text evidence="2">Belongs to the band 7/mec-2 family.</text>
</comment>
<dbReference type="SUPFAM" id="SSF117892">
    <property type="entry name" value="Band 7/SPFH domain"/>
    <property type="match status" value="1"/>
</dbReference>
<dbReference type="EMBL" id="CP063845">
    <property type="protein sequence ID" value="UFP96592.1"/>
    <property type="molecule type" value="Genomic_DNA"/>
</dbReference>
<keyword evidence="9" id="KW-1185">Reference proteome</keyword>
<protein>
    <submittedName>
        <fullName evidence="8">SPFH/Band 7/PHB domain protein</fullName>
    </submittedName>
</protein>
<dbReference type="Pfam" id="PF01145">
    <property type="entry name" value="Band_7"/>
    <property type="match status" value="1"/>
</dbReference>
<dbReference type="InterPro" id="IPR001107">
    <property type="entry name" value="Band_7"/>
</dbReference>
<dbReference type="Gene3D" id="3.30.479.30">
    <property type="entry name" value="Band 7 domain"/>
    <property type="match status" value="1"/>
</dbReference>
<gene>
    <name evidence="8" type="ORF">ISF26_10435</name>
</gene>
<evidence type="ECO:0000256" key="4">
    <source>
        <dbReference type="ARBA" id="ARBA00022989"/>
    </source>
</evidence>
<comment type="subcellular location">
    <subcellularLocation>
        <location evidence="1">Membrane</location>
        <topology evidence="1">Single-pass membrane protein</topology>
    </subcellularLocation>
</comment>
<feature type="compositionally biased region" description="Basic and acidic residues" evidence="6">
    <location>
        <begin position="309"/>
        <end position="318"/>
    </location>
</feature>
<dbReference type="CDD" id="cd08829">
    <property type="entry name" value="SPFH_paraslipin"/>
    <property type="match status" value="1"/>
</dbReference>
<feature type="region of interest" description="Disordered" evidence="6">
    <location>
        <begin position="290"/>
        <end position="318"/>
    </location>
</feature>
<dbReference type="InterPro" id="IPR018080">
    <property type="entry name" value="Band_7/stomatin-like_CS"/>
</dbReference>
<dbReference type="RefSeq" id="WP_230843832.1">
    <property type="nucleotide sequence ID" value="NZ_CP063845.1"/>
</dbReference>
<proteinExistence type="inferred from homology"/>
<evidence type="ECO:0000259" key="7">
    <source>
        <dbReference type="SMART" id="SM00244"/>
    </source>
</evidence>
<sequence>MEIFLFAIGFVLLATIVAGVKIINQGDEALVERLGRFHARLTPGLHIIIPYIDRLAFKETIREQVLDIQPQTAITRDNVSLDADAVIYWRIVDVRKAYYSVANIRQAMSNLVLTALRSEIGKLELDETFASRAEINQALLDQLDTATDPWGIKVTRVEVRNIAPSRTVLDSMEQQMAAERRKRAVILNSEGERQSAINSAQGEASARIARAEAERQEQILQAQGTAEALRTLAETLSDPKAREALQFYLARNYLDVANAVGASPSSKVLFMDPASIPAALGALLSLTDRSGEGDGQKTNGAPAILPPLHLRERPKIEG</sequence>
<dbReference type="InterPro" id="IPR036013">
    <property type="entry name" value="Band_7/SPFH_dom_sf"/>
</dbReference>